<proteinExistence type="predicted"/>
<keyword evidence="2" id="KW-1185">Reference proteome</keyword>
<accession>A0ABQ3FV10</accession>
<evidence type="ECO:0000313" key="1">
    <source>
        <dbReference type="EMBL" id="GHC41496.1"/>
    </source>
</evidence>
<reference evidence="2" key="1">
    <citation type="journal article" date="2019" name="Int. J. Syst. Evol. Microbiol.">
        <title>The Global Catalogue of Microorganisms (GCM) 10K type strain sequencing project: providing services to taxonomists for standard genome sequencing and annotation.</title>
        <authorList>
            <consortium name="The Broad Institute Genomics Platform"/>
            <consortium name="The Broad Institute Genome Sequencing Center for Infectious Disease"/>
            <person name="Wu L."/>
            <person name="Ma J."/>
        </authorList>
    </citation>
    <scope>NUCLEOTIDE SEQUENCE [LARGE SCALE GENOMIC DNA]</scope>
    <source>
        <strain evidence="2">KCTC 23298</strain>
    </source>
</reference>
<organism evidence="1 2">
    <name type="scientific">Gemmobacter nanjingensis</name>
    <dbReference type="NCBI Taxonomy" id="488454"/>
    <lineage>
        <taxon>Bacteria</taxon>
        <taxon>Pseudomonadati</taxon>
        <taxon>Pseudomonadota</taxon>
        <taxon>Alphaproteobacteria</taxon>
        <taxon>Rhodobacterales</taxon>
        <taxon>Paracoccaceae</taxon>
        <taxon>Gemmobacter</taxon>
    </lineage>
</organism>
<dbReference type="EMBL" id="BMYI01000042">
    <property type="protein sequence ID" value="GHC41496.1"/>
    <property type="molecule type" value="Genomic_DNA"/>
</dbReference>
<dbReference type="RefSeq" id="WP_189383012.1">
    <property type="nucleotide sequence ID" value="NZ_BMYI01000042.1"/>
</dbReference>
<name>A0ABQ3FV10_9RHOB</name>
<evidence type="ECO:0008006" key="3">
    <source>
        <dbReference type="Google" id="ProtNLM"/>
    </source>
</evidence>
<protein>
    <recommendedName>
        <fullName evidence="3">Transcriptional regulator, AbiEi antitoxin, Type IV TA system</fullName>
    </recommendedName>
</protein>
<gene>
    <name evidence="1" type="ORF">GCM10007291_49300</name>
</gene>
<dbReference type="Proteomes" id="UP000658305">
    <property type="component" value="Unassembled WGS sequence"/>
</dbReference>
<evidence type="ECO:0000313" key="2">
    <source>
        <dbReference type="Proteomes" id="UP000658305"/>
    </source>
</evidence>
<comment type="caution">
    <text evidence="1">The sequence shown here is derived from an EMBL/GenBank/DDBJ whole genome shotgun (WGS) entry which is preliminary data.</text>
</comment>
<sequence length="295" mass="33137">MYLWEATKEALLKADVPIVTEYDLYVLVHRMIEEGLVERLPIKPFPRVWDRSKCRKLLSNLERKDVLVPDEDFKAGVWRLVQSTRSASAEDACCIVDPFAYVSHLSAMHLYGLTDRAPLALHLTTPSTSVWSRMRKERMAHDLGSNIALINASPLNRVTMAASAVRRRTIHLHTTSNPIVPVPLADGFTRATPIGHVFAAMLAEPEAHGGIRHAIEVWEASAEAWLDEIIVAVDSQPTKLAKVRAGYVLSELMGVEDDRIKAWRAFAQRGGSQKLDPEAPYVPRWSDEWMISLNI</sequence>